<evidence type="ECO:0000313" key="1">
    <source>
        <dbReference type="EMBL" id="CAG7720039.1"/>
    </source>
</evidence>
<sequence>MTSHTLKRG</sequence>
<keyword evidence="2" id="KW-1185">Reference proteome</keyword>
<reference evidence="1" key="1">
    <citation type="submission" date="2021-06" db="EMBL/GenBank/DDBJ databases">
        <authorList>
            <person name="Hodson N. C."/>
            <person name="Mongue J. A."/>
            <person name="Jaron S. K."/>
        </authorList>
    </citation>
    <scope>NUCLEOTIDE SEQUENCE</scope>
</reference>
<dbReference type="Proteomes" id="UP000708208">
    <property type="component" value="Unassembled WGS sequence"/>
</dbReference>
<gene>
    <name evidence="1" type="ORF">AFUS01_LOCUS9330</name>
</gene>
<accession>A0A8J2K4S4</accession>
<organism evidence="1 2">
    <name type="scientific">Allacma fusca</name>
    <dbReference type="NCBI Taxonomy" id="39272"/>
    <lineage>
        <taxon>Eukaryota</taxon>
        <taxon>Metazoa</taxon>
        <taxon>Ecdysozoa</taxon>
        <taxon>Arthropoda</taxon>
        <taxon>Hexapoda</taxon>
        <taxon>Collembola</taxon>
        <taxon>Symphypleona</taxon>
        <taxon>Sminthuridae</taxon>
        <taxon>Allacma</taxon>
    </lineage>
</organism>
<protein>
    <submittedName>
        <fullName evidence="1">Uncharacterized protein</fullName>
    </submittedName>
</protein>
<dbReference type="EMBL" id="CAJVCH010066731">
    <property type="protein sequence ID" value="CAG7720039.1"/>
    <property type="molecule type" value="Genomic_DNA"/>
</dbReference>
<evidence type="ECO:0000313" key="2">
    <source>
        <dbReference type="Proteomes" id="UP000708208"/>
    </source>
</evidence>
<comment type="caution">
    <text evidence="1">The sequence shown here is derived from an EMBL/GenBank/DDBJ whole genome shotgun (WGS) entry which is preliminary data.</text>
</comment>
<name>A0A8J2K4S4_9HEXA</name>
<proteinExistence type="predicted"/>
<feature type="non-terminal residue" evidence="1">
    <location>
        <position position="1"/>
    </location>
</feature>